<dbReference type="PANTHER" id="PTHR30576">
    <property type="entry name" value="COLANIC BIOSYNTHESIS UDP-GLUCOSE LIPID CARRIER TRANSFERASE"/>
    <property type="match status" value="1"/>
</dbReference>
<evidence type="ECO:0000256" key="7">
    <source>
        <dbReference type="SAM" id="Phobius"/>
    </source>
</evidence>
<comment type="subcellular location">
    <subcellularLocation>
        <location evidence="1">Membrane</location>
        <topology evidence="1">Multi-pass membrane protein</topology>
    </subcellularLocation>
</comment>
<feature type="domain" description="Bacterial sugar transferase" evidence="8">
    <location>
        <begin position="264"/>
        <end position="444"/>
    </location>
</feature>
<feature type="transmembrane region" description="Helical" evidence="7">
    <location>
        <begin position="12"/>
        <end position="30"/>
    </location>
</feature>
<feature type="transmembrane region" description="Helical" evidence="7">
    <location>
        <begin position="83"/>
        <end position="104"/>
    </location>
</feature>
<dbReference type="RefSeq" id="WP_117555921.1">
    <property type="nucleotide sequence ID" value="NZ_QSOV01000001.1"/>
</dbReference>
<evidence type="ECO:0000256" key="2">
    <source>
        <dbReference type="ARBA" id="ARBA00006464"/>
    </source>
</evidence>
<dbReference type="InterPro" id="IPR017473">
    <property type="entry name" value="Undecaprenyl-P_gluc_Ptfrase"/>
</dbReference>
<feature type="transmembrane region" description="Helical" evidence="7">
    <location>
        <begin position="50"/>
        <end position="71"/>
    </location>
</feature>
<evidence type="ECO:0000313" key="10">
    <source>
        <dbReference type="Proteomes" id="UP000260655"/>
    </source>
</evidence>
<dbReference type="Gene3D" id="3.40.50.720">
    <property type="entry name" value="NAD(P)-binding Rossmann-like Domain"/>
    <property type="match status" value="1"/>
</dbReference>
<keyword evidence="6 7" id="KW-0472">Membrane</keyword>
<feature type="transmembrane region" description="Helical" evidence="7">
    <location>
        <begin position="266"/>
        <end position="292"/>
    </location>
</feature>
<evidence type="ECO:0000256" key="3">
    <source>
        <dbReference type="ARBA" id="ARBA00022679"/>
    </source>
</evidence>
<dbReference type="GO" id="GO:0016020">
    <property type="term" value="C:membrane"/>
    <property type="evidence" value="ECO:0007669"/>
    <property type="project" value="UniProtKB-SubCell"/>
</dbReference>
<evidence type="ECO:0000313" key="9">
    <source>
        <dbReference type="EMBL" id="RGJ26589.1"/>
    </source>
</evidence>
<gene>
    <name evidence="9" type="ORF">DXD67_02175</name>
</gene>
<reference evidence="9 10" key="1">
    <citation type="submission" date="2018-08" db="EMBL/GenBank/DDBJ databases">
        <title>A genome reference for cultivated species of the human gut microbiota.</title>
        <authorList>
            <person name="Zou Y."/>
            <person name="Xue W."/>
            <person name="Luo G."/>
        </authorList>
    </citation>
    <scope>NUCLEOTIDE SEQUENCE [LARGE SCALE GENOMIC DNA]</scope>
    <source>
        <strain evidence="9 10">TM07-19</strain>
    </source>
</reference>
<keyword evidence="3 9" id="KW-0808">Transferase</keyword>
<dbReference type="EC" id="2.7.8.31" evidence="9"/>
<evidence type="ECO:0000256" key="1">
    <source>
        <dbReference type="ARBA" id="ARBA00004141"/>
    </source>
</evidence>
<evidence type="ECO:0000256" key="4">
    <source>
        <dbReference type="ARBA" id="ARBA00022692"/>
    </source>
</evidence>
<evidence type="ECO:0000256" key="6">
    <source>
        <dbReference type="ARBA" id="ARBA00023136"/>
    </source>
</evidence>
<keyword evidence="4 7" id="KW-0812">Transmembrane</keyword>
<dbReference type="EMBL" id="QSOV01000001">
    <property type="protein sequence ID" value="RGJ26589.1"/>
    <property type="molecule type" value="Genomic_DNA"/>
</dbReference>
<evidence type="ECO:0000256" key="5">
    <source>
        <dbReference type="ARBA" id="ARBA00022989"/>
    </source>
</evidence>
<dbReference type="GO" id="GO:0089702">
    <property type="term" value="F:undecaprenyl-phosphate glucose phosphotransferase activity"/>
    <property type="evidence" value="ECO:0007669"/>
    <property type="project" value="UniProtKB-EC"/>
</dbReference>
<dbReference type="Proteomes" id="UP000260655">
    <property type="component" value="Unassembled WGS sequence"/>
</dbReference>
<evidence type="ECO:0000259" key="8">
    <source>
        <dbReference type="Pfam" id="PF02397"/>
    </source>
</evidence>
<name>A0A3E4GUG3_9FIRM</name>
<organism evidence="9 10">
    <name type="scientific">Coprococcus comes</name>
    <dbReference type="NCBI Taxonomy" id="410072"/>
    <lineage>
        <taxon>Bacteria</taxon>
        <taxon>Bacillati</taxon>
        <taxon>Bacillota</taxon>
        <taxon>Clostridia</taxon>
        <taxon>Lachnospirales</taxon>
        <taxon>Lachnospiraceae</taxon>
        <taxon>Coprococcus</taxon>
    </lineage>
</organism>
<keyword evidence="5 7" id="KW-1133">Transmembrane helix</keyword>
<dbReference type="InterPro" id="IPR017475">
    <property type="entry name" value="EPS_sugar_tfrase"/>
</dbReference>
<dbReference type="NCBIfam" id="TIGR03023">
    <property type="entry name" value="WcaJ_sugtrans"/>
    <property type="match status" value="1"/>
</dbReference>
<comment type="similarity">
    <text evidence="2">Belongs to the bacterial sugar transferase family.</text>
</comment>
<dbReference type="Pfam" id="PF02397">
    <property type="entry name" value="Bac_transf"/>
    <property type="match status" value="1"/>
</dbReference>
<sequence>MIKNNQRMLNKAQVCMDAGIIGATYFFSWYLRFKSGLFVQDAGVLPAKTYFLALFLIIPGYLLLYSIFQLYMPRRVKSYRKELMDIIRANGIGFMIFILVLYFIKQEHFSRQMLCIFFFINISLEFASRYLIRTILWKMRKQGLNQKHILMIGESQMAEQYMDRLRENPKWGYQVFAHLKDEEKLERILEGNELDEVVIALRAEDYGKLERIVDVCEKAGVHTKMIPDFGNVISTRPYIEDVQGIPVIHVRRVPLNIMRNRAAKRAVDLIGATVAIILFSPVMLLTVLVVALTEEGSVIYRQERVGLHNQVFYMYKFRSMIMQDEEKEKAEWSTRNDPRITPVGKLIRRTSIDELPQLFNVLKGEMSLVGPRPERPQFVQKFRDEIPRYMVKHQVRPGMTGWAQINGYRGDTSIEKRIEYDLYYIENWTMVFDMKILILTIFKGFFDGR</sequence>
<dbReference type="AlphaFoldDB" id="A0A3E4GUG3"/>
<protein>
    <submittedName>
        <fullName evidence="9">Undecaprenyl-phosphate glucose phosphotransferase</fullName>
        <ecNumber evidence="9">2.7.8.31</ecNumber>
    </submittedName>
</protein>
<comment type="caution">
    <text evidence="9">The sequence shown here is derived from an EMBL/GenBank/DDBJ whole genome shotgun (WGS) entry which is preliminary data.</text>
</comment>
<dbReference type="NCBIfam" id="TIGR03025">
    <property type="entry name" value="EPS_sugtrans"/>
    <property type="match status" value="1"/>
</dbReference>
<dbReference type="InterPro" id="IPR003362">
    <property type="entry name" value="Bact_transf"/>
</dbReference>
<feature type="transmembrane region" description="Helical" evidence="7">
    <location>
        <begin position="110"/>
        <end position="132"/>
    </location>
</feature>
<proteinExistence type="inferred from homology"/>
<dbReference type="Pfam" id="PF13727">
    <property type="entry name" value="CoA_binding_3"/>
    <property type="match status" value="1"/>
</dbReference>
<accession>A0A3E4GUG3</accession>
<dbReference type="PANTHER" id="PTHR30576:SF0">
    <property type="entry name" value="UNDECAPRENYL-PHOSPHATE N-ACETYLGALACTOSAMINYL 1-PHOSPHATE TRANSFERASE-RELATED"/>
    <property type="match status" value="1"/>
</dbReference>